<accession>A0A242KDE4</accession>
<sequence>MSSIKQFSHKEINKSNPLFSPVRNTLETMFYGNNVSFIQSIAEAYQLAKMASRTIVTDLFVCQPELLGLPTDSRVLVTNDGSVVGRTATARRIIGQPGVDENYYSGILREAMYQLSKKKTRAATIGIGLSGDFMLRGHLMLPEGFEGNLYSYLLNFQFFDTAFHKKFVASTAYNEGDLYIVADPDWVHPDFPQGLVLIDPLHNSAAILGLRYFGELKKATLSLTWAAAHRNGFIACHGGMKQYEKEDSTYTMAAFGLSGSGKSTITLAKHHNEQAVTVLHDDAFIISKENGSSIALEPSYFDKTQDYPMSDPAVTYFLTCQNIGVTLDDENNKVLVTEDIRNGNGRTVKSSLSTPNRKNHLTEKIDAVYWIMKDDSLPPVVKIEDPVLAALFGVTLATKRSSAENLSIAFDQEQLVIEPFANPFRCYPLAEDYEDFLALFQKGTDCYILNTGYFNGVKIQPTETLSSIDKIVEQQATFLSFGSFDSMSYLPVNEHIPDFSNPHYLEKIRQRLTARLDFIKKQQTSFEGYNALPNEAESALSALITKIDQ</sequence>
<dbReference type="InterPro" id="IPR008210">
    <property type="entry name" value="PEP_carboxykinase_N"/>
</dbReference>
<evidence type="ECO:0000256" key="5">
    <source>
        <dbReference type="ARBA" id="ARBA00022840"/>
    </source>
</evidence>
<dbReference type="GO" id="GO:0004612">
    <property type="term" value="F:phosphoenolpyruvate carboxykinase (ATP) activity"/>
    <property type="evidence" value="ECO:0007669"/>
    <property type="project" value="UniProtKB-EC"/>
</dbReference>
<evidence type="ECO:0000313" key="10">
    <source>
        <dbReference type="Proteomes" id="UP000195141"/>
    </source>
</evidence>
<dbReference type="RefSeq" id="WP_086347751.1">
    <property type="nucleotide sequence ID" value="NZ_CP147247.1"/>
</dbReference>
<name>A0A242KDE4_9ENTE</name>
<comment type="catalytic activity">
    <reaction evidence="7">
        <text>oxaloacetate + ATP = phosphoenolpyruvate + ADP + CO2</text>
        <dbReference type="Rhea" id="RHEA:18617"/>
        <dbReference type="ChEBI" id="CHEBI:16452"/>
        <dbReference type="ChEBI" id="CHEBI:16526"/>
        <dbReference type="ChEBI" id="CHEBI:30616"/>
        <dbReference type="ChEBI" id="CHEBI:58702"/>
        <dbReference type="ChEBI" id="CHEBI:456216"/>
        <dbReference type="EC" id="4.1.1.49"/>
    </reaction>
</comment>
<dbReference type="InterPro" id="IPR001272">
    <property type="entry name" value="PEP_carboxykinase_ATP"/>
</dbReference>
<dbReference type="OrthoDB" id="9806325at2"/>
<dbReference type="SUPFAM" id="SSF68923">
    <property type="entry name" value="PEP carboxykinase N-terminal domain"/>
    <property type="match status" value="1"/>
</dbReference>
<dbReference type="UniPathway" id="UPA00138"/>
<dbReference type="Pfam" id="PF01293">
    <property type="entry name" value="PEPCK_ATP"/>
    <property type="match status" value="1"/>
</dbReference>
<dbReference type="EC" id="4.1.1.49" evidence="3"/>
<dbReference type="Gene3D" id="3.90.228.20">
    <property type="match status" value="1"/>
</dbReference>
<comment type="pathway">
    <text evidence="1">Carbohydrate biosynthesis; gluconeogenesis.</text>
</comment>
<keyword evidence="10" id="KW-1185">Reference proteome</keyword>
<evidence type="ECO:0000256" key="4">
    <source>
        <dbReference type="ARBA" id="ARBA00022741"/>
    </source>
</evidence>
<keyword evidence="4" id="KW-0547">Nucleotide-binding</keyword>
<reference evidence="8" key="1">
    <citation type="submission" date="2017-05" db="EMBL/GenBank/DDBJ databases">
        <title>The Genome Sequence of Enterococcus sp. 9E7_DIV0242.</title>
        <authorList>
            <consortium name="The Broad Institute Genomics Platform"/>
            <consortium name="The Broad Institute Genomic Center for Infectious Diseases"/>
            <person name="Earl A."/>
            <person name="Manson A."/>
            <person name="Schwartman J."/>
            <person name="Gilmore M."/>
            <person name="Abouelleil A."/>
            <person name="Cao P."/>
            <person name="Chapman S."/>
            <person name="Cusick C."/>
            <person name="Shea T."/>
            <person name="Young S."/>
            <person name="Neafsey D."/>
            <person name="Nusbaum C."/>
            <person name="Birren B."/>
        </authorList>
    </citation>
    <scope>NUCLEOTIDE SEQUENCE [LARGE SCALE GENOMIC DNA]</scope>
    <source>
        <strain evidence="8">9E7_DIV0242</strain>
    </source>
</reference>
<keyword evidence="6" id="KW-0456">Lyase</keyword>
<evidence type="ECO:0000256" key="2">
    <source>
        <dbReference type="ARBA" id="ARBA00006052"/>
    </source>
</evidence>
<comment type="similarity">
    <text evidence="2">Belongs to the phosphoenolpyruvate carboxykinase (ATP) family.</text>
</comment>
<dbReference type="AlphaFoldDB" id="A0A242KDE4"/>
<dbReference type="InterPro" id="IPR013035">
    <property type="entry name" value="PEP_carboxykinase_C"/>
</dbReference>
<proteinExistence type="inferred from homology"/>
<evidence type="ECO:0000256" key="3">
    <source>
        <dbReference type="ARBA" id="ARBA00012363"/>
    </source>
</evidence>
<dbReference type="EMBL" id="NGMM01000001">
    <property type="protein sequence ID" value="OTP18808.1"/>
    <property type="molecule type" value="Genomic_DNA"/>
</dbReference>
<keyword evidence="5" id="KW-0067">ATP-binding</keyword>
<gene>
    <name evidence="9" type="ORF">A5888_000589</name>
    <name evidence="8" type="ORF">A5888_000622</name>
</gene>
<protein>
    <recommendedName>
        <fullName evidence="3">phosphoenolpyruvate carboxykinase (ATP)</fullName>
        <ecNumber evidence="3">4.1.1.49</ecNumber>
    </recommendedName>
</protein>
<dbReference type="Proteomes" id="UP000195141">
    <property type="component" value="Chromosome"/>
</dbReference>
<evidence type="ECO:0000256" key="7">
    <source>
        <dbReference type="ARBA" id="ARBA00047371"/>
    </source>
</evidence>
<dbReference type="EMBL" id="CP147247">
    <property type="protein sequence ID" value="WYJ88870.1"/>
    <property type="molecule type" value="Genomic_DNA"/>
</dbReference>
<reference evidence="9" key="3">
    <citation type="submission" date="2024-03" db="EMBL/GenBank/DDBJ databases">
        <title>The Genome Sequence of Enterococcus sp. DIV0242b.</title>
        <authorList>
            <consortium name="The Broad Institute Genomics Platform"/>
            <consortium name="The Broad Institute Microbial Omics Core"/>
            <consortium name="The Broad Institute Genomic Center for Infectious Diseases"/>
            <person name="Earl A."/>
            <person name="Manson A."/>
            <person name="Gilmore M."/>
            <person name="Schwartman J."/>
            <person name="Shea T."/>
            <person name="Abouelleil A."/>
            <person name="Cao P."/>
            <person name="Chapman S."/>
            <person name="Cusick C."/>
            <person name="Young S."/>
            <person name="Neafsey D."/>
            <person name="Nusbaum C."/>
            <person name="Birren B."/>
        </authorList>
    </citation>
    <scope>NUCLEOTIDE SEQUENCE</scope>
    <source>
        <strain evidence="9">9E7_DIV0242</strain>
    </source>
</reference>
<dbReference type="SUPFAM" id="SSF53795">
    <property type="entry name" value="PEP carboxykinase-like"/>
    <property type="match status" value="1"/>
</dbReference>
<organism evidence="8">
    <name type="scientific">Candidatus Enterococcus clewellii</name>
    <dbReference type="NCBI Taxonomy" id="1834193"/>
    <lineage>
        <taxon>Bacteria</taxon>
        <taxon>Bacillati</taxon>
        <taxon>Bacillota</taxon>
        <taxon>Bacilli</taxon>
        <taxon>Lactobacillales</taxon>
        <taxon>Enterococcaceae</taxon>
        <taxon>Enterococcus</taxon>
    </lineage>
</organism>
<dbReference type="GO" id="GO:0005524">
    <property type="term" value="F:ATP binding"/>
    <property type="evidence" value="ECO:0007669"/>
    <property type="project" value="UniProtKB-KW"/>
</dbReference>
<evidence type="ECO:0000313" key="9">
    <source>
        <dbReference type="EMBL" id="WYJ88870.1"/>
    </source>
</evidence>
<evidence type="ECO:0000256" key="6">
    <source>
        <dbReference type="ARBA" id="ARBA00023239"/>
    </source>
</evidence>
<reference evidence="9" key="2">
    <citation type="submission" date="2017-05" db="EMBL/GenBank/DDBJ databases">
        <authorList>
            <consortium name="The Broad Institute Genomics Platform"/>
            <consortium name="The Broad Institute Genomic Center for Infectious Diseases"/>
            <person name="Earl A."/>
            <person name="Manson A."/>
            <person name="Schwartman J."/>
            <person name="Gilmore M."/>
            <person name="Abouelleil A."/>
            <person name="Cao P."/>
            <person name="Chapman S."/>
            <person name="Cusick C."/>
            <person name="Shea T."/>
            <person name="Young S."/>
            <person name="Neafsey D."/>
            <person name="Nusbaum C."/>
            <person name="Birren B."/>
        </authorList>
    </citation>
    <scope>NUCLEOTIDE SEQUENCE</scope>
    <source>
        <strain evidence="9">9E7_DIV0242</strain>
    </source>
</reference>
<evidence type="ECO:0000256" key="1">
    <source>
        <dbReference type="ARBA" id="ARBA00004742"/>
    </source>
</evidence>
<evidence type="ECO:0000313" key="8">
    <source>
        <dbReference type="EMBL" id="OTP18808.1"/>
    </source>
</evidence>
<dbReference type="GO" id="GO:0006094">
    <property type="term" value="P:gluconeogenesis"/>
    <property type="evidence" value="ECO:0007669"/>
    <property type="project" value="UniProtKB-UniPathway"/>
</dbReference>